<name>A0A414QMI4_9FIRM</name>
<sequence>MDSSNTIKEFFENQGGIKMELNTISGLAIAGVICSVVLSMGVPIALFIAGRVKLKARISSFFIGAGTYLLFAMLLEQLLHVLVIQFCGLNAQSRPWLYYVYAALAAAVFEETGRLIAMKFWMKKWLDFPNALMYGIGHGGVEVILLGGFSGISNLVSMLMINSGAMQNTLAALPAESANQTVSQLSALWTTPAPLFFVSGIERISAIILHIGLSLLIYRAVKAGKCRTAAFTAVLAYGIHFIVDFFAVAGPALLPIYVIEIGVFVMAAGTLVMALKMGNDGRTVNSSLQN</sequence>
<keyword evidence="2" id="KW-0645">Protease</keyword>
<evidence type="ECO:0000313" key="2">
    <source>
        <dbReference type="EMBL" id="RHF81960.1"/>
    </source>
</evidence>
<feature type="transmembrane region" description="Helical" evidence="1">
    <location>
        <begin position="138"/>
        <end position="161"/>
    </location>
</feature>
<protein>
    <submittedName>
        <fullName evidence="2">YhfC family intramembrane metalloprotease</fullName>
    </submittedName>
</protein>
<feature type="transmembrane region" description="Helical" evidence="1">
    <location>
        <begin position="27"/>
        <end position="49"/>
    </location>
</feature>
<keyword evidence="2" id="KW-0378">Hydrolase</keyword>
<dbReference type="Pfam" id="PF10086">
    <property type="entry name" value="YhfC"/>
    <property type="match status" value="1"/>
</dbReference>
<keyword evidence="1" id="KW-0812">Transmembrane</keyword>
<feature type="transmembrane region" description="Helical" evidence="1">
    <location>
        <begin position="61"/>
        <end position="84"/>
    </location>
</feature>
<dbReference type="GO" id="GO:0008237">
    <property type="term" value="F:metallopeptidase activity"/>
    <property type="evidence" value="ECO:0007669"/>
    <property type="project" value="UniProtKB-KW"/>
</dbReference>
<accession>A0A414QMI4</accession>
<dbReference type="EMBL" id="QRHP01000021">
    <property type="protein sequence ID" value="RHF81960.1"/>
    <property type="molecule type" value="Genomic_DNA"/>
</dbReference>
<keyword evidence="1" id="KW-1133">Transmembrane helix</keyword>
<keyword evidence="1" id="KW-0472">Membrane</keyword>
<feature type="transmembrane region" description="Helical" evidence="1">
    <location>
        <begin position="195"/>
        <end position="218"/>
    </location>
</feature>
<organism evidence="2 3">
    <name type="scientific">Roseburia inulinivorans</name>
    <dbReference type="NCBI Taxonomy" id="360807"/>
    <lineage>
        <taxon>Bacteria</taxon>
        <taxon>Bacillati</taxon>
        <taxon>Bacillota</taxon>
        <taxon>Clostridia</taxon>
        <taxon>Lachnospirales</taxon>
        <taxon>Lachnospiraceae</taxon>
        <taxon>Roseburia</taxon>
    </lineage>
</organism>
<dbReference type="GO" id="GO:0006508">
    <property type="term" value="P:proteolysis"/>
    <property type="evidence" value="ECO:0007669"/>
    <property type="project" value="UniProtKB-KW"/>
</dbReference>
<reference evidence="2 3" key="1">
    <citation type="submission" date="2018-08" db="EMBL/GenBank/DDBJ databases">
        <title>A genome reference for cultivated species of the human gut microbiota.</title>
        <authorList>
            <person name="Zou Y."/>
            <person name="Xue W."/>
            <person name="Luo G."/>
        </authorList>
    </citation>
    <scope>NUCLEOTIDE SEQUENCE [LARGE SCALE GENOMIC DNA]</scope>
    <source>
        <strain evidence="2 3">AM23-23AC</strain>
    </source>
</reference>
<evidence type="ECO:0000256" key="1">
    <source>
        <dbReference type="SAM" id="Phobius"/>
    </source>
</evidence>
<feature type="transmembrane region" description="Helical" evidence="1">
    <location>
        <begin position="254"/>
        <end position="275"/>
    </location>
</feature>
<dbReference type="AlphaFoldDB" id="A0A414QMI4"/>
<comment type="caution">
    <text evidence="2">The sequence shown here is derived from an EMBL/GenBank/DDBJ whole genome shotgun (WGS) entry which is preliminary data.</text>
</comment>
<evidence type="ECO:0000313" key="3">
    <source>
        <dbReference type="Proteomes" id="UP000283701"/>
    </source>
</evidence>
<dbReference type="InterPro" id="IPR011397">
    <property type="entry name" value="YhfC"/>
</dbReference>
<dbReference type="PIRSF" id="PIRSF033101">
    <property type="entry name" value="UCP033101"/>
    <property type="match status" value="1"/>
</dbReference>
<keyword evidence="2" id="KW-0482">Metalloprotease</keyword>
<gene>
    <name evidence="2" type="ORF">DW654_14315</name>
</gene>
<proteinExistence type="predicted"/>
<feature type="transmembrane region" description="Helical" evidence="1">
    <location>
        <begin position="96"/>
        <end position="117"/>
    </location>
</feature>
<feature type="transmembrane region" description="Helical" evidence="1">
    <location>
        <begin position="230"/>
        <end position="248"/>
    </location>
</feature>
<dbReference type="Proteomes" id="UP000283701">
    <property type="component" value="Unassembled WGS sequence"/>
</dbReference>